<dbReference type="PROSITE" id="PS51207">
    <property type="entry name" value="PXA"/>
    <property type="match status" value="1"/>
</dbReference>
<dbReference type="InterPro" id="IPR016137">
    <property type="entry name" value="RGS"/>
</dbReference>
<dbReference type="PROSITE" id="PS50195">
    <property type="entry name" value="PX"/>
    <property type="match status" value="1"/>
</dbReference>
<feature type="compositionally biased region" description="Low complexity" evidence="3">
    <location>
        <begin position="613"/>
        <end position="627"/>
    </location>
</feature>
<evidence type="ECO:0000256" key="3">
    <source>
        <dbReference type="SAM" id="MobiDB-lite"/>
    </source>
</evidence>
<evidence type="ECO:0000256" key="4">
    <source>
        <dbReference type="SAM" id="Phobius"/>
    </source>
</evidence>
<dbReference type="Gene3D" id="3.30.1520.10">
    <property type="entry name" value="Phox-like domain"/>
    <property type="match status" value="1"/>
</dbReference>
<organism evidence="8 9">
    <name type="scientific">Ephemerocybe angulata</name>
    <dbReference type="NCBI Taxonomy" id="980116"/>
    <lineage>
        <taxon>Eukaryota</taxon>
        <taxon>Fungi</taxon>
        <taxon>Dikarya</taxon>
        <taxon>Basidiomycota</taxon>
        <taxon>Agaricomycotina</taxon>
        <taxon>Agaricomycetes</taxon>
        <taxon>Agaricomycetidae</taxon>
        <taxon>Agaricales</taxon>
        <taxon>Agaricineae</taxon>
        <taxon>Psathyrellaceae</taxon>
        <taxon>Ephemerocybe</taxon>
    </lineage>
</organism>
<dbReference type="AlphaFoldDB" id="A0A8H5BH99"/>
<evidence type="ECO:0000313" key="9">
    <source>
        <dbReference type="Proteomes" id="UP000541558"/>
    </source>
</evidence>
<dbReference type="Pfam" id="PF00615">
    <property type="entry name" value="RGS"/>
    <property type="match status" value="1"/>
</dbReference>
<dbReference type="Pfam" id="PF02194">
    <property type="entry name" value="PXA"/>
    <property type="match status" value="1"/>
</dbReference>
<sequence>MQLLSNTKTVVLVAVLAVVLPTIHRIVSSPIALLLFSPLLILFLGLSFFLLHIYLGYILDTRKARPSHRLYQSARPFSFSTPAAWQAVLTRSQWSQSSQQTYPPLCPDSPEISAALEEIISNILRDFVKTWYDGISTSPAFPSAVSSVIHSALEHLLDRAASVDISALLVKRILPKITDHIEQFRQSEVSVRGAGLEKQFTQSEELDLMLASRYASKGGGKLHSAIENLSTTFTKQTEEMHLRQLVEKALPAVLPERESKSKAVNIVIRELVACSVLYPVMQMITDPDFWNKSIDQVAGAAIHQQKLISKIRNVLEAQSPRPINRAPVVSPSIHTSTTEKITIRTDGKQFESFLRSINRTSSLLDARRLKNDITGEIRRTRLLLANHEKDDWINGEKTEDVVAFLDRLYTAKRKVEERIANLGGGEDSSRPATHYQDSAKPVVSLRDILRNPSSLSYFMEFMDRRNRSLPVQFWLTVESFKNPLETVESDSSGDEEEIIQDPMASVNVKEDISMIHDLYFSGATTPPALSSVSRKYVERIRAFVKESDASPATQRRVRKSILLGQKQVEKDMEQDFEEFERSELWFRAVSDAGFTPAGKEPDPFSERPPSIQPSSPSEATSLPSSSLPKRKSSNAQRPASYRELDPPYPLQRNASSGSGSGQFSQTFLAQQQEQIHVKSNIEVLMSPIPDASDPGSGRAPLFNDPEDDAQREETKRMEAIHAALTDIMALEEERKSQTPSPVRTSERKHSKAHSTSSRRRAVFDDVPEVIDEEEGDEAEAEGASDTRSFDLAAPGDLQLTYEIARLGENIANLESQETMLETLIKKAELTGDTQELHLLKKSKAAMSRDLRELQFQRQQYEQQESANRLISERTRVSIVSSTVAEEDGKSVVRYLVEVQQLGLDGSFSSGWVIARRYNEFLSLHNKLREKYALVKHLDFPGKRLVANLSGSFLDNRKQALEKYLQNVIAIPVVCESPDLRAFLSRDSPFMASQSEPSLSKTTPSMSTSFSGTNLVRNVYRSVAESIDDMFFGPSMLDVMIQRLTRQAAEFAGIVGSAVNDEDLVAQALNASGRTAPEATLMQLSGDLKPLEGESSTSTFSAPICDLVLAVFELNKKNNWLRRQAIVIILQQVLGGTIEKKVRDNIKDWFNETQLMKYINIFRDIMWPGGKLKGPAPPRTTEEKIRTRDDANRKLSSLVPDLAANVIGRSNARRGARRMFAVLQNRRLNQHIAYTIVDEVFAALFPEVANTPNPST</sequence>
<feature type="region of interest" description="Disordered" evidence="3">
    <location>
        <begin position="686"/>
        <end position="709"/>
    </location>
</feature>
<comment type="similarity">
    <text evidence="1">Belongs to the sorting nexin family.</text>
</comment>
<dbReference type="EMBL" id="JAACJK010000166">
    <property type="protein sequence ID" value="KAF5323375.1"/>
    <property type="molecule type" value="Genomic_DNA"/>
</dbReference>
<feature type="domain" description="RGS" evidence="5">
    <location>
        <begin position="444"/>
        <end position="551"/>
    </location>
</feature>
<evidence type="ECO:0000313" key="8">
    <source>
        <dbReference type="EMBL" id="KAF5323375.1"/>
    </source>
</evidence>
<reference evidence="8 9" key="1">
    <citation type="journal article" date="2020" name="ISME J.">
        <title>Uncovering the hidden diversity of litter-decomposition mechanisms in mushroom-forming fungi.</title>
        <authorList>
            <person name="Floudas D."/>
            <person name="Bentzer J."/>
            <person name="Ahren D."/>
            <person name="Johansson T."/>
            <person name="Persson P."/>
            <person name="Tunlid A."/>
        </authorList>
    </citation>
    <scope>NUCLEOTIDE SEQUENCE [LARGE SCALE GENOMIC DNA]</scope>
    <source>
        <strain evidence="8 9">CBS 175.51</strain>
    </source>
</reference>
<evidence type="ECO:0000259" key="5">
    <source>
        <dbReference type="PROSITE" id="PS50132"/>
    </source>
</evidence>
<dbReference type="PANTHER" id="PTHR22775:SF3">
    <property type="entry name" value="SORTING NEXIN-13"/>
    <property type="match status" value="1"/>
</dbReference>
<dbReference type="SMART" id="SM00313">
    <property type="entry name" value="PXA"/>
    <property type="match status" value="1"/>
</dbReference>
<gene>
    <name evidence="8" type="ORF">D9611_005598</name>
</gene>
<keyword evidence="4" id="KW-0812">Transmembrane</keyword>
<keyword evidence="9" id="KW-1185">Reference proteome</keyword>
<keyword evidence="2" id="KW-0175">Coiled coil</keyword>
<evidence type="ECO:0008006" key="10">
    <source>
        <dbReference type="Google" id="ProtNLM"/>
    </source>
</evidence>
<feature type="coiled-coil region" evidence="2">
    <location>
        <begin position="810"/>
        <end position="863"/>
    </location>
</feature>
<accession>A0A8H5BH99</accession>
<dbReference type="SUPFAM" id="SSF64268">
    <property type="entry name" value="PX domain"/>
    <property type="match status" value="1"/>
</dbReference>
<feature type="region of interest" description="Disordered" evidence="3">
    <location>
        <begin position="730"/>
        <end position="789"/>
    </location>
</feature>
<evidence type="ECO:0000256" key="1">
    <source>
        <dbReference type="ARBA" id="ARBA00010883"/>
    </source>
</evidence>
<dbReference type="OrthoDB" id="120967at2759"/>
<dbReference type="SMART" id="SM00312">
    <property type="entry name" value="PX"/>
    <property type="match status" value="1"/>
</dbReference>
<dbReference type="InterPro" id="IPR036305">
    <property type="entry name" value="RGS_sf"/>
</dbReference>
<feature type="domain" description="PXA" evidence="7">
    <location>
        <begin position="109"/>
        <end position="302"/>
    </location>
</feature>
<dbReference type="InterPro" id="IPR003114">
    <property type="entry name" value="Phox_assoc"/>
</dbReference>
<evidence type="ECO:0000259" key="7">
    <source>
        <dbReference type="PROSITE" id="PS51207"/>
    </source>
</evidence>
<dbReference type="InterPro" id="IPR013937">
    <property type="entry name" value="Sorting_nexin_C"/>
</dbReference>
<feature type="transmembrane region" description="Helical" evidence="4">
    <location>
        <begin position="35"/>
        <end position="59"/>
    </location>
</feature>
<keyword evidence="4" id="KW-1133">Transmembrane helix</keyword>
<evidence type="ECO:0000259" key="6">
    <source>
        <dbReference type="PROSITE" id="PS50195"/>
    </source>
</evidence>
<dbReference type="Proteomes" id="UP000541558">
    <property type="component" value="Unassembled WGS sequence"/>
</dbReference>
<dbReference type="InterPro" id="IPR001683">
    <property type="entry name" value="PX_dom"/>
</dbReference>
<feature type="domain" description="PX" evidence="6">
    <location>
        <begin position="872"/>
        <end position="990"/>
    </location>
</feature>
<dbReference type="Pfam" id="PF08628">
    <property type="entry name" value="Nexin_C"/>
    <property type="match status" value="1"/>
</dbReference>
<feature type="compositionally biased region" description="Basic residues" evidence="3">
    <location>
        <begin position="746"/>
        <end position="760"/>
    </location>
</feature>
<dbReference type="InterPro" id="IPR036871">
    <property type="entry name" value="PX_dom_sf"/>
</dbReference>
<dbReference type="PANTHER" id="PTHR22775">
    <property type="entry name" value="SORTING NEXIN"/>
    <property type="match status" value="1"/>
</dbReference>
<dbReference type="InterPro" id="IPR044926">
    <property type="entry name" value="RGS_subdomain_2"/>
</dbReference>
<keyword evidence="4" id="KW-0472">Membrane</keyword>
<name>A0A8H5BH99_9AGAR</name>
<proteinExistence type="inferred from homology"/>
<dbReference type="PROSITE" id="PS50132">
    <property type="entry name" value="RGS"/>
    <property type="match status" value="1"/>
</dbReference>
<protein>
    <recommendedName>
        <fullName evidence="10">PhoX domain-containing protein</fullName>
    </recommendedName>
</protein>
<feature type="region of interest" description="Disordered" evidence="3">
    <location>
        <begin position="595"/>
        <end position="664"/>
    </location>
</feature>
<dbReference type="SMART" id="SM00315">
    <property type="entry name" value="RGS"/>
    <property type="match status" value="1"/>
</dbReference>
<feature type="compositionally biased region" description="Acidic residues" evidence="3">
    <location>
        <begin position="765"/>
        <end position="782"/>
    </location>
</feature>
<dbReference type="Gene3D" id="1.10.167.10">
    <property type="entry name" value="Regulator of G-protein Signalling 4, domain 2"/>
    <property type="match status" value="1"/>
</dbReference>
<dbReference type="Pfam" id="PF00787">
    <property type="entry name" value="PX"/>
    <property type="match status" value="1"/>
</dbReference>
<dbReference type="GO" id="GO:0035091">
    <property type="term" value="F:phosphatidylinositol binding"/>
    <property type="evidence" value="ECO:0007669"/>
    <property type="project" value="InterPro"/>
</dbReference>
<comment type="caution">
    <text evidence="8">The sequence shown here is derived from an EMBL/GenBank/DDBJ whole genome shotgun (WGS) entry which is preliminary data.</text>
</comment>
<evidence type="ECO:0000256" key="2">
    <source>
        <dbReference type="SAM" id="Coils"/>
    </source>
</evidence>
<dbReference type="SUPFAM" id="SSF48097">
    <property type="entry name" value="Regulator of G-protein signaling, RGS"/>
    <property type="match status" value="1"/>
</dbReference>